<dbReference type="AlphaFoldDB" id="A0A2W7RY42"/>
<gene>
    <name evidence="2" type="ORF">LV84_00406</name>
</gene>
<reference evidence="2 3" key="1">
    <citation type="submission" date="2018-06" db="EMBL/GenBank/DDBJ databases">
        <title>Genomic Encyclopedia of Archaeal and Bacterial Type Strains, Phase II (KMG-II): from individual species to whole genera.</title>
        <authorList>
            <person name="Goeker M."/>
        </authorList>
    </citation>
    <scope>NUCLEOTIDE SEQUENCE [LARGE SCALE GENOMIC DNA]</scope>
    <source>
        <strain evidence="2 3">DSM 22686</strain>
    </source>
</reference>
<evidence type="ECO:0000256" key="1">
    <source>
        <dbReference type="SAM" id="SignalP"/>
    </source>
</evidence>
<comment type="caution">
    <text evidence="2">The sequence shown here is derived from an EMBL/GenBank/DDBJ whole genome shotgun (WGS) entry which is preliminary data.</text>
</comment>
<evidence type="ECO:0000313" key="2">
    <source>
        <dbReference type="EMBL" id="PZX60137.1"/>
    </source>
</evidence>
<sequence>MQILFNMKKLILFSGVLAMSAFVFTTPSMAVEDCVRCDEQTMTLCTSVVYQVFENGEWHETTKFFYGNKSECEVL</sequence>
<organism evidence="2 3">
    <name type="scientific">Algoriphagus ratkowskyi</name>
    <dbReference type="NCBI Taxonomy" id="57028"/>
    <lineage>
        <taxon>Bacteria</taxon>
        <taxon>Pseudomonadati</taxon>
        <taxon>Bacteroidota</taxon>
        <taxon>Cytophagia</taxon>
        <taxon>Cytophagales</taxon>
        <taxon>Cyclobacteriaceae</taxon>
        <taxon>Algoriphagus</taxon>
    </lineage>
</organism>
<proteinExistence type="predicted"/>
<dbReference type="EMBL" id="QKZU01000002">
    <property type="protein sequence ID" value="PZX60137.1"/>
    <property type="molecule type" value="Genomic_DNA"/>
</dbReference>
<accession>A0A2W7RY42</accession>
<evidence type="ECO:0000313" key="3">
    <source>
        <dbReference type="Proteomes" id="UP000249115"/>
    </source>
</evidence>
<keyword evidence="1" id="KW-0732">Signal</keyword>
<name>A0A2W7RY42_9BACT</name>
<feature type="signal peptide" evidence="1">
    <location>
        <begin position="1"/>
        <end position="30"/>
    </location>
</feature>
<dbReference type="Proteomes" id="UP000249115">
    <property type="component" value="Unassembled WGS sequence"/>
</dbReference>
<feature type="chain" id="PRO_5015947190" evidence="1">
    <location>
        <begin position="31"/>
        <end position="75"/>
    </location>
</feature>
<protein>
    <submittedName>
        <fullName evidence="2">Uncharacterized protein</fullName>
    </submittedName>
</protein>